<dbReference type="CDD" id="cd00075">
    <property type="entry name" value="HATPase"/>
    <property type="match status" value="1"/>
</dbReference>
<keyword evidence="6" id="KW-0902">Two-component regulatory system</keyword>
<evidence type="ECO:0000256" key="1">
    <source>
        <dbReference type="ARBA" id="ARBA00022553"/>
    </source>
</evidence>
<dbReference type="GO" id="GO:0005524">
    <property type="term" value="F:ATP binding"/>
    <property type="evidence" value="ECO:0007669"/>
    <property type="project" value="UniProtKB-KW"/>
</dbReference>
<dbReference type="InterPro" id="IPR035965">
    <property type="entry name" value="PAS-like_dom_sf"/>
</dbReference>
<dbReference type="EMBL" id="FZNQ01000009">
    <property type="protein sequence ID" value="SNR48970.1"/>
    <property type="molecule type" value="Genomic_DNA"/>
</dbReference>
<feature type="region of interest" description="Disordered" evidence="7">
    <location>
        <begin position="1"/>
        <end position="31"/>
    </location>
</feature>
<accession>A0A238WQT8</accession>
<evidence type="ECO:0000313" key="10">
    <source>
        <dbReference type="EMBL" id="SNR48970.1"/>
    </source>
</evidence>
<dbReference type="Pfam" id="PF13426">
    <property type="entry name" value="PAS_9"/>
    <property type="match status" value="1"/>
</dbReference>
<dbReference type="InterPro" id="IPR005467">
    <property type="entry name" value="His_kinase_dom"/>
</dbReference>
<dbReference type="RefSeq" id="WP_089384921.1">
    <property type="nucleotide sequence ID" value="NZ_FZNQ01000009.1"/>
</dbReference>
<dbReference type="AlphaFoldDB" id="A0A238WQT8"/>
<name>A0A238WQT8_HALVU</name>
<reference evidence="10 11" key="1">
    <citation type="submission" date="2017-06" db="EMBL/GenBank/DDBJ databases">
        <authorList>
            <person name="Kim H.J."/>
            <person name="Triplett B.A."/>
        </authorList>
    </citation>
    <scope>NUCLEOTIDE SEQUENCE [LARGE SCALE GENOMIC DNA]</scope>
    <source>
        <strain evidence="10 11">DSM 8800</strain>
    </source>
</reference>
<dbReference type="SMART" id="SM00387">
    <property type="entry name" value="HATPase_c"/>
    <property type="match status" value="1"/>
</dbReference>
<dbReference type="Pfam" id="PF13188">
    <property type="entry name" value="PAS_8"/>
    <property type="match status" value="1"/>
</dbReference>
<dbReference type="PROSITE" id="PS50113">
    <property type="entry name" value="PAC"/>
    <property type="match status" value="1"/>
</dbReference>
<keyword evidence="1" id="KW-0597">Phosphoprotein</keyword>
<protein>
    <submittedName>
        <fullName evidence="10">PAS domain S-box-containing protein</fullName>
    </submittedName>
</protein>
<dbReference type="NCBIfam" id="TIGR00229">
    <property type="entry name" value="sensory_box"/>
    <property type="match status" value="1"/>
</dbReference>
<dbReference type="PANTHER" id="PTHR43065:SF10">
    <property type="entry name" value="PEROXIDE STRESS-ACTIVATED HISTIDINE KINASE MAK3"/>
    <property type="match status" value="1"/>
</dbReference>
<dbReference type="Gene3D" id="3.30.565.10">
    <property type="entry name" value="Histidine kinase-like ATPase, C-terminal domain"/>
    <property type="match status" value="1"/>
</dbReference>
<evidence type="ECO:0000256" key="2">
    <source>
        <dbReference type="ARBA" id="ARBA00022679"/>
    </source>
</evidence>
<organism evidence="10 11">
    <name type="scientific">Halorubrum vacuolatum</name>
    <name type="common">Natronobacterium vacuolatum</name>
    <dbReference type="NCBI Taxonomy" id="63740"/>
    <lineage>
        <taxon>Archaea</taxon>
        <taxon>Methanobacteriati</taxon>
        <taxon>Methanobacteriota</taxon>
        <taxon>Stenosarchaea group</taxon>
        <taxon>Halobacteria</taxon>
        <taxon>Halobacteriales</taxon>
        <taxon>Haloferacaceae</taxon>
        <taxon>Halorubrum</taxon>
    </lineage>
</organism>
<dbReference type="InterPro" id="IPR036890">
    <property type="entry name" value="HATPase_C_sf"/>
</dbReference>
<evidence type="ECO:0000256" key="6">
    <source>
        <dbReference type="ARBA" id="ARBA00023012"/>
    </source>
</evidence>
<evidence type="ECO:0000259" key="8">
    <source>
        <dbReference type="PROSITE" id="PS50109"/>
    </source>
</evidence>
<dbReference type="InterPro" id="IPR000014">
    <property type="entry name" value="PAS"/>
</dbReference>
<evidence type="ECO:0000256" key="7">
    <source>
        <dbReference type="SAM" id="MobiDB-lite"/>
    </source>
</evidence>
<feature type="compositionally biased region" description="Basic and acidic residues" evidence="7">
    <location>
        <begin position="1"/>
        <end position="17"/>
    </location>
</feature>
<keyword evidence="2" id="KW-0808">Transferase</keyword>
<dbReference type="GO" id="GO:0000160">
    <property type="term" value="P:phosphorelay signal transduction system"/>
    <property type="evidence" value="ECO:0007669"/>
    <property type="project" value="UniProtKB-KW"/>
</dbReference>
<dbReference type="SMART" id="SM00086">
    <property type="entry name" value="PAC"/>
    <property type="match status" value="2"/>
</dbReference>
<evidence type="ECO:0000256" key="4">
    <source>
        <dbReference type="ARBA" id="ARBA00022777"/>
    </source>
</evidence>
<dbReference type="SMART" id="SM00091">
    <property type="entry name" value="PAS"/>
    <property type="match status" value="2"/>
</dbReference>
<evidence type="ECO:0000256" key="3">
    <source>
        <dbReference type="ARBA" id="ARBA00022741"/>
    </source>
</evidence>
<dbReference type="OrthoDB" id="342253at2157"/>
<dbReference type="Gene3D" id="3.30.450.20">
    <property type="entry name" value="PAS domain"/>
    <property type="match status" value="2"/>
</dbReference>
<dbReference type="InterPro" id="IPR000700">
    <property type="entry name" value="PAS-assoc_C"/>
</dbReference>
<keyword evidence="5" id="KW-0067">ATP-binding</keyword>
<evidence type="ECO:0000256" key="5">
    <source>
        <dbReference type="ARBA" id="ARBA00022840"/>
    </source>
</evidence>
<keyword evidence="11" id="KW-1185">Reference proteome</keyword>
<feature type="domain" description="Histidine kinase" evidence="8">
    <location>
        <begin position="286"/>
        <end position="493"/>
    </location>
</feature>
<evidence type="ECO:0000313" key="11">
    <source>
        <dbReference type="Proteomes" id="UP000198397"/>
    </source>
</evidence>
<feature type="domain" description="PAC" evidence="9">
    <location>
        <begin position="230"/>
        <end position="282"/>
    </location>
</feature>
<keyword evidence="3" id="KW-0547">Nucleotide-binding</keyword>
<keyword evidence="4" id="KW-0418">Kinase</keyword>
<dbReference type="SUPFAM" id="SSF55874">
    <property type="entry name" value="ATPase domain of HSP90 chaperone/DNA topoisomerase II/histidine kinase"/>
    <property type="match status" value="1"/>
</dbReference>
<evidence type="ECO:0000259" key="9">
    <source>
        <dbReference type="PROSITE" id="PS50113"/>
    </source>
</evidence>
<dbReference type="PANTHER" id="PTHR43065">
    <property type="entry name" value="SENSOR HISTIDINE KINASE"/>
    <property type="match status" value="1"/>
</dbReference>
<dbReference type="InterPro" id="IPR003594">
    <property type="entry name" value="HATPase_dom"/>
</dbReference>
<dbReference type="Pfam" id="PF02518">
    <property type="entry name" value="HATPase_c"/>
    <property type="match status" value="1"/>
</dbReference>
<dbReference type="CDD" id="cd00130">
    <property type="entry name" value="PAS"/>
    <property type="match status" value="1"/>
</dbReference>
<dbReference type="InterPro" id="IPR001610">
    <property type="entry name" value="PAC"/>
</dbReference>
<gene>
    <name evidence="10" type="ORF">SAMN06264855_10997</name>
</gene>
<dbReference type="SUPFAM" id="SSF55785">
    <property type="entry name" value="PYP-like sensor domain (PAS domain)"/>
    <property type="match status" value="2"/>
</dbReference>
<sequence>MSEEHTDDRSDEIEHADGTIAGPTDLPDDPPRVVRSFLEAVPCPTVVCDPQSLAIVAVNEPATELFGLDRGTLTLMGVIDLGQLDRTVDGTPVADRLTSTGVDGDRTRFEWVIAPTEQVRRHVEVSARVASIGGADRLVVCFRDATERRRAERDLRTQRRLVDAIAATIPAVLFQCGENGTLTRWNRRLETVSGYDAATLSDRSLHDLFIDGEDPVSDVLTNTYDAGDTVEREVLLITRSGERIPYRLTAGPIYTVDGDVIGAIGIGHDLTESSLREERLAVLTRVLRHNFRNELNVISGFTEQAIADIDDPTTVSRLERVAATAGRLLRVGETSRKVERLLDERPTPISISLSTAVADAIDSLPDTLVSRATIDVDVPESVTVEVIERFPEAIAELVDNAIRHNDSSEPCVTVRAAELPSESWVSLFITDNGPGIPAAERAVLTGEETQLEHASGLGLWYVNWIVAAGHGSLDISESKAGGSRVELTLRLADGRTTTDMSSATDDDR</sequence>
<dbReference type="Proteomes" id="UP000198397">
    <property type="component" value="Unassembled WGS sequence"/>
</dbReference>
<proteinExistence type="predicted"/>
<dbReference type="PROSITE" id="PS50109">
    <property type="entry name" value="HIS_KIN"/>
    <property type="match status" value="1"/>
</dbReference>
<dbReference type="GO" id="GO:0016301">
    <property type="term" value="F:kinase activity"/>
    <property type="evidence" value="ECO:0007669"/>
    <property type="project" value="UniProtKB-KW"/>
</dbReference>